<proteinExistence type="predicted"/>
<reference evidence="2 3" key="1">
    <citation type="submission" date="2018-12" db="EMBL/GenBank/DDBJ databases">
        <authorList>
            <person name="Grouzdev D.S."/>
            <person name="Krutkina M.S."/>
        </authorList>
    </citation>
    <scope>NUCLEOTIDE SEQUENCE [LARGE SCALE GENOMIC DNA]</scope>
    <source>
        <strain evidence="2 3">RmlP026</strain>
    </source>
</reference>
<dbReference type="PROSITE" id="PS50125">
    <property type="entry name" value="GUANYLATE_CYCLASE_2"/>
    <property type="match status" value="1"/>
</dbReference>
<dbReference type="SUPFAM" id="SSF55073">
    <property type="entry name" value="Nucleotide cyclase"/>
    <property type="match status" value="1"/>
</dbReference>
<dbReference type="Gene3D" id="3.30.70.1230">
    <property type="entry name" value="Nucleotide cyclase"/>
    <property type="match status" value="1"/>
</dbReference>
<sequence length="401" mass="42091">MPTPLAPPADLDDLPGWIARHATEVADGGALLEALGLALNAAGLPVSRLSIGAPSIDPAHRGITAVWRRGRGVALTATAHGPEGQAEFDRSPIAALKAEGHARGRWNLEAGEGCNRFRSMAEARAEGGTDYLMHLIRFPPGLAIAGAGLSHVTDRPGGFAEADVARIERHLPAFGLAVLRLCLSKTLNGLLGAYLGPRAAGRVMSGQIRRGQGELMSAAILLVDLKGFTAAADREDPHRLVGWLDEHLDALGLGVEPCGGEILKFTGDGFIAVFPVRDGSALPCGVCGRALEAARTGLAHNRLLAERRRVAGEPALAADLALHYGDVVYGNVGTANRLDFTAIGRAVNEASRIETLCDATGRHILMSDSFARRCGAGLIDLGTFPLRGVAARQRLWTVPEA</sequence>
<dbReference type="Proteomes" id="UP000290759">
    <property type="component" value="Unassembled WGS sequence"/>
</dbReference>
<comment type="caution">
    <text evidence="2">The sequence shown here is derived from an EMBL/GenBank/DDBJ whole genome shotgun (WGS) entry which is preliminary data.</text>
</comment>
<dbReference type="PANTHER" id="PTHR43081:SF11">
    <property type="entry name" value="BLR2264 PROTEIN"/>
    <property type="match status" value="1"/>
</dbReference>
<name>A0A4Q2UFI7_9HYPH</name>
<dbReference type="SMART" id="SM00044">
    <property type="entry name" value="CYCc"/>
    <property type="match status" value="1"/>
</dbReference>
<dbReference type="PANTHER" id="PTHR43081">
    <property type="entry name" value="ADENYLATE CYCLASE, TERMINAL-DIFFERENTIATION SPECIFIC-RELATED"/>
    <property type="match status" value="1"/>
</dbReference>
<dbReference type="InterPro" id="IPR001054">
    <property type="entry name" value="A/G_cyclase"/>
</dbReference>
<dbReference type="OrthoDB" id="4565346at2"/>
<keyword evidence="3" id="KW-1185">Reference proteome</keyword>
<dbReference type="GO" id="GO:0006171">
    <property type="term" value="P:cAMP biosynthetic process"/>
    <property type="evidence" value="ECO:0007669"/>
    <property type="project" value="TreeGrafter"/>
</dbReference>
<dbReference type="InterPro" id="IPR029787">
    <property type="entry name" value="Nucleotide_cyclase"/>
</dbReference>
<evidence type="ECO:0000259" key="1">
    <source>
        <dbReference type="PROSITE" id="PS50125"/>
    </source>
</evidence>
<evidence type="ECO:0000313" key="2">
    <source>
        <dbReference type="EMBL" id="RYC33515.1"/>
    </source>
</evidence>
<gene>
    <name evidence="2" type="ORF">D3273_03335</name>
</gene>
<reference evidence="2 3" key="2">
    <citation type="submission" date="2019-02" db="EMBL/GenBank/DDBJ databases">
        <title>'Lichenibacterium ramalinii' gen. nov. sp. nov., 'Lichenibacterium minor' gen. nov. sp. nov.</title>
        <authorList>
            <person name="Pankratov T."/>
        </authorList>
    </citation>
    <scope>NUCLEOTIDE SEQUENCE [LARGE SCALE GENOMIC DNA]</scope>
    <source>
        <strain evidence="2 3">RmlP026</strain>
    </source>
</reference>
<feature type="domain" description="Guanylate cyclase" evidence="1">
    <location>
        <begin position="219"/>
        <end position="354"/>
    </location>
</feature>
<dbReference type="AlphaFoldDB" id="A0A4Q2UFI7"/>
<dbReference type="RefSeq" id="WP_129223477.1">
    <property type="nucleotide sequence ID" value="NZ_QYBB01000002.1"/>
</dbReference>
<accession>A0A4Q2UFI7</accession>
<dbReference type="EMBL" id="QYBB01000002">
    <property type="protein sequence ID" value="RYC33515.1"/>
    <property type="molecule type" value="Genomic_DNA"/>
</dbReference>
<dbReference type="GO" id="GO:0035556">
    <property type="term" value="P:intracellular signal transduction"/>
    <property type="evidence" value="ECO:0007669"/>
    <property type="project" value="InterPro"/>
</dbReference>
<organism evidence="2 3">
    <name type="scientific">Lichenibacterium minor</name>
    <dbReference type="NCBI Taxonomy" id="2316528"/>
    <lineage>
        <taxon>Bacteria</taxon>
        <taxon>Pseudomonadati</taxon>
        <taxon>Pseudomonadota</taxon>
        <taxon>Alphaproteobacteria</taxon>
        <taxon>Hyphomicrobiales</taxon>
        <taxon>Lichenihabitantaceae</taxon>
        <taxon>Lichenibacterium</taxon>
    </lineage>
</organism>
<dbReference type="CDD" id="cd07302">
    <property type="entry name" value="CHD"/>
    <property type="match status" value="1"/>
</dbReference>
<protein>
    <submittedName>
        <fullName evidence="2">Adenylate/guanylate cyclase domain-containing protein</fullName>
    </submittedName>
</protein>
<dbReference type="Pfam" id="PF00211">
    <property type="entry name" value="Guanylate_cyc"/>
    <property type="match status" value="1"/>
</dbReference>
<dbReference type="InterPro" id="IPR050697">
    <property type="entry name" value="Adenylyl/Guanylyl_Cyclase_3/4"/>
</dbReference>
<evidence type="ECO:0000313" key="3">
    <source>
        <dbReference type="Proteomes" id="UP000290759"/>
    </source>
</evidence>
<dbReference type="GO" id="GO:0004016">
    <property type="term" value="F:adenylate cyclase activity"/>
    <property type="evidence" value="ECO:0007669"/>
    <property type="project" value="UniProtKB-ARBA"/>
</dbReference>